<dbReference type="InterPro" id="IPR015324">
    <property type="entry name" value="Ribosomal_Rsm22-like"/>
</dbReference>
<evidence type="ECO:0000313" key="6">
    <source>
        <dbReference type="Proteomes" id="UP001433071"/>
    </source>
</evidence>
<dbReference type="RefSeq" id="WP_352557968.1">
    <property type="nucleotide sequence ID" value="NZ_JAMYQB010000009.1"/>
</dbReference>
<protein>
    <submittedName>
        <fullName evidence="5">Methyltransferase type 11</fullName>
    </submittedName>
</protein>
<dbReference type="PANTHER" id="PTHR13184:SF5">
    <property type="entry name" value="METHYLTRANSFERASE-LIKE PROTEIN 17, MITOCHONDRIAL"/>
    <property type="match status" value="1"/>
</dbReference>
<dbReference type="Pfam" id="PF09243">
    <property type="entry name" value="Rsm22"/>
    <property type="match status" value="1"/>
</dbReference>
<proteinExistence type="predicted"/>
<name>A0ABV1YZI3_9HYPH</name>
<evidence type="ECO:0000256" key="2">
    <source>
        <dbReference type="ARBA" id="ARBA00022946"/>
    </source>
</evidence>
<organism evidence="5 6">
    <name type="scientific">Mesorhizobium caraganae</name>
    <dbReference type="NCBI Taxonomy" id="483206"/>
    <lineage>
        <taxon>Bacteria</taxon>
        <taxon>Pseudomonadati</taxon>
        <taxon>Pseudomonadota</taxon>
        <taxon>Alphaproteobacteria</taxon>
        <taxon>Hyphomicrobiales</taxon>
        <taxon>Phyllobacteriaceae</taxon>
        <taxon>Mesorhizobium</taxon>
    </lineage>
</organism>
<gene>
    <name evidence="5" type="ORF">NKI36_13075</name>
</gene>
<comment type="caution">
    <text evidence="5">The sequence shown here is derived from an EMBL/GenBank/DDBJ whole genome shotgun (WGS) entry which is preliminary data.</text>
</comment>
<keyword evidence="4" id="KW-0411">Iron-sulfur</keyword>
<keyword evidence="3" id="KW-0408">Iron</keyword>
<keyword evidence="5" id="KW-0808">Transferase</keyword>
<dbReference type="GO" id="GO:0032259">
    <property type="term" value="P:methylation"/>
    <property type="evidence" value="ECO:0007669"/>
    <property type="project" value="UniProtKB-KW"/>
</dbReference>
<keyword evidence="5" id="KW-0489">Methyltransferase</keyword>
<dbReference type="EMBL" id="JAMYQB010000009">
    <property type="protein sequence ID" value="MER9404981.1"/>
    <property type="molecule type" value="Genomic_DNA"/>
</dbReference>
<dbReference type="InterPro" id="IPR029063">
    <property type="entry name" value="SAM-dependent_MTases_sf"/>
</dbReference>
<evidence type="ECO:0000313" key="5">
    <source>
        <dbReference type="EMBL" id="MER9404981.1"/>
    </source>
</evidence>
<dbReference type="InterPro" id="IPR052571">
    <property type="entry name" value="Mt_RNA_Methyltransferase"/>
</dbReference>
<accession>A0ABV1YZI3</accession>
<evidence type="ECO:0000256" key="3">
    <source>
        <dbReference type="ARBA" id="ARBA00023004"/>
    </source>
</evidence>
<dbReference type="PANTHER" id="PTHR13184">
    <property type="entry name" value="37S RIBOSOMAL PROTEIN S22"/>
    <property type="match status" value="1"/>
</dbReference>
<dbReference type="GO" id="GO:0008168">
    <property type="term" value="F:methyltransferase activity"/>
    <property type="evidence" value="ECO:0007669"/>
    <property type="project" value="UniProtKB-KW"/>
</dbReference>
<keyword evidence="6" id="KW-1185">Reference proteome</keyword>
<reference evidence="5 6" key="1">
    <citation type="journal article" date="2024" name="Proc. Natl. Acad. Sci. U.S.A.">
        <title>The evolutionary genomics of adaptation to stress in wild rhizobium bacteria.</title>
        <authorList>
            <person name="Kehlet-Delgado H."/>
            <person name="Montoya A.P."/>
            <person name="Jensen K.T."/>
            <person name="Wendlandt C.E."/>
            <person name="Dexheimer C."/>
            <person name="Roberts M."/>
            <person name="Torres Martinez L."/>
            <person name="Friesen M.L."/>
            <person name="Griffitts J.S."/>
            <person name="Porter S.S."/>
        </authorList>
    </citation>
    <scope>NUCLEOTIDE SEQUENCE [LARGE SCALE GENOMIC DNA]</scope>
    <source>
        <strain evidence="5 6">M0641</strain>
    </source>
</reference>
<dbReference type="Proteomes" id="UP001433071">
    <property type="component" value="Unassembled WGS sequence"/>
</dbReference>
<keyword evidence="2" id="KW-0809">Transit peptide</keyword>
<sequence>MELPAPLRQGVERLLETIPLPALRQAAKTLSDRYRAELRDGRLHMAEEMAVKAYLATRLPATYAAARASLDALAEARPDFQPKTLLDVGAGPGTVLWATTDLWPDLEQAVLFEASAAVRKVGQSLALDTIVASTDWRAGDVTIDLADLKPADLVTCAYVLDEIAPASLPKLVGRLWQLTADTLLIVEPGTPAGWQRILAVRRHLLEAGAHVLVPCPHEAPCPLELPDWCHFSRRVARSRLHRLAKDAEVPWEDEKFIYVAASRQPAASRAARVIAPPKAGSGKVLLKLCRPDGSAGETLFTKRDGELFKQARRLDWGDTLDDRSG</sequence>
<dbReference type="SUPFAM" id="SSF53335">
    <property type="entry name" value="S-adenosyl-L-methionine-dependent methyltransferases"/>
    <property type="match status" value="1"/>
</dbReference>
<evidence type="ECO:0000256" key="1">
    <source>
        <dbReference type="ARBA" id="ARBA00022723"/>
    </source>
</evidence>
<dbReference type="Gene3D" id="3.40.50.150">
    <property type="entry name" value="Vaccinia Virus protein VP39"/>
    <property type="match status" value="1"/>
</dbReference>
<evidence type="ECO:0000256" key="4">
    <source>
        <dbReference type="ARBA" id="ARBA00023014"/>
    </source>
</evidence>
<keyword evidence="1" id="KW-0479">Metal-binding</keyword>